<feature type="compositionally biased region" description="Basic and acidic residues" evidence="1">
    <location>
        <begin position="138"/>
        <end position="149"/>
    </location>
</feature>
<feature type="region of interest" description="Disordered" evidence="1">
    <location>
        <begin position="258"/>
        <end position="302"/>
    </location>
</feature>
<proteinExistence type="predicted"/>
<sequence length="400" mass="43248">MLWACKSLSHWHEGISRQGDVNAVSFNGIGNFRQSCSRNVRRSLFVEPVRVSHSSRSVRCRKKGKRPSRPQSHLLRLRDGLSIFQSPSHGDREEAPECVTEFKGLRVDDITVSGTNRSPGDRDGNHEPLGLLMKQKNHREEKGREETQGRDSNSLASRPAALRSLLNTAVFLGVLGGRHATASAASPSKPAAALKKLVLPVLADPPSQAPTGRPYLGVAALLQSVPQFIKRQAFKDAEAAFLAIDKFRPAYRKSLSLGAQGQNGRAAGSTEGEKTSGKTGGGKDNDKPASAPPAVTTGGEESVEVNLEGLPWAEALEAAKLGQVCVARSRTTMQPAFLPELPIDRQIERAVRGEDLIIDLQVALALLGVALERRNIPALMELQERGLRLLSLIADLKVEV</sequence>
<feature type="region of interest" description="Disordered" evidence="1">
    <location>
        <begin position="60"/>
        <end position="79"/>
    </location>
</feature>
<dbReference type="EMBL" id="CDMZ01002499">
    <property type="protein sequence ID" value="CEM42635.1"/>
    <property type="molecule type" value="Genomic_DNA"/>
</dbReference>
<accession>A0A0G4HF15</accession>
<evidence type="ECO:0000313" key="2">
    <source>
        <dbReference type="EMBL" id="CEM42635.1"/>
    </source>
</evidence>
<reference evidence="2" key="1">
    <citation type="submission" date="2014-11" db="EMBL/GenBank/DDBJ databases">
        <authorList>
            <person name="Otto D Thomas"/>
            <person name="Naeem Raeece"/>
        </authorList>
    </citation>
    <scope>NUCLEOTIDE SEQUENCE</scope>
</reference>
<feature type="region of interest" description="Disordered" evidence="1">
    <location>
        <begin position="111"/>
        <end position="156"/>
    </location>
</feature>
<gene>
    <name evidence="2" type="ORF">Cvel_26920</name>
</gene>
<feature type="compositionally biased region" description="Basic and acidic residues" evidence="1">
    <location>
        <begin position="271"/>
        <end position="287"/>
    </location>
</feature>
<protein>
    <submittedName>
        <fullName evidence="2">Uncharacterized protein</fullName>
    </submittedName>
</protein>
<name>A0A0G4HF15_9ALVE</name>
<dbReference type="AlphaFoldDB" id="A0A0G4HF15"/>
<feature type="non-terminal residue" evidence="2">
    <location>
        <position position="400"/>
    </location>
</feature>
<organism evidence="2">
    <name type="scientific">Chromera velia CCMP2878</name>
    <dbReference type="NCBI Taxonomy" id="1169474"/>
    <lineage>
        <taxon>Eukaryota</taxon>
        <taxon>Sar</taxon>
        <taxon>Alveolata</taxon>
        <taxon>Colpodellida</taxon>
        <taxon>Chromeraceae</taxon>
        <taxon>Chromera</taxon>
    </lineage>
</organism>
<evidence type="ECO:0000256" key="1">
    <source>
        <dbReference type="SAM" id="MobiDB-lite"/>
    </source>
</evidence>